<organism evidence="2 3">
    <name type="scientific">Cellulosimicrobium protaetiae</name>
    <dbReference type="NCBI Taxonomy" id="2587808"/>
    <lineage>
        <taxon>Bacteria</taxon>
        <taxon>Bacillati</taxon>
        <taxon>Actinomycetota</taxon>
        <taxon>Actinomycetes</taxon>
        <taxon>Micrococcales</taxon>
        <taxon>Promicromonosporaceae</taxon>
        <taxon>Cellulosimicrobium</taxon>
    </lineage>
</organism>
<dbReference type="Pfam" id="PF12957">
    <property type="entry name" value="DUF3846"/>
    <property type="match status" value="1"/>
</dbReference>
<dbReference type="OrthoDB" id="5121495at2"/>
<sequence length="122" mass="12779">MSNTSFRAVTISAESEPAEVIWDASGGLLSHLQSAVGGFVDVVRLGPNLDMWVNDDGFALELPRNVAATGIAWHYGFRHQIYVGPAVFTGGVDEEGESLPLAPVSAAALVEMAGKVLQGIAL</sequence>
<keyword evidence="3" id="KW-1185">Reference proteome</keyword>
<dbReference type="EMBL" id="CP052758">
    <property type="protein sequence ID" value="QJW38696.1"/>
    <property type="molecule type" value="Genomic_DNA"/>
</dbReference>
<dbReference type="RefSeq" id="WP_154800642.1">
    <property type="nucleotide sequence ID" value="NZ_CP052758.1"/>
</dbReference>
<evidence type="ECO:0000259" key="1">
    <source>
        <dbReference type="Pfam" id="PF12957"/>
    </source>
</evidence>
<dbReference type="KEGG" id="cprt:FIC82_020115"/>
<dbReference type="AlphaFoldDB" id="A0A6M5UJR7"/>
<geneLocation type="plasmid" evidence="2 3">
    <name>pCPRO01</name>
</geneLocation>
<gene>
    <name evidence="2" type="ORF">FIC82_020115</name>
</gene>
<name>A0A6M5UJR7_9MICO</name>
<dbReference type="InterPro" id="IPR024559">
    <property type="entry name" value="DUF3846"/>
</dbReference>
<accession>A0A6M5UJR7</accession>
<feature type="domain" description="DUF3846" evidence="1">
    <location>
        <begin position="7"/>
        <end position="104"/>
    </location>
</feature>
<protein>
    <submittedName>
        <fullName evidence="2">DUF3846 domain-containing protein</fullName>
    </submittedName>
</protein>
<reference evidence="3" key="1">
    <citation type="journal article" date="2022" name="Int. J. Syst. Evol. Microbiol.">
        <title>Cellulosimicrobium protaetiae sp. nov., isolated from the gut of the larva of Protaetia brevitarsis seulensis.</title>
        <authorList>
            <person name="Le Han H."/>
            <person name="Nguyen T.T.H."/>
            <person name="Li Z."/>
            <person name="Shin N.R."/>
            <person name="Kim S.G."/>
        </authorList>
    </citation>
    <scope>NUCLEOTIDE SEQUENCE [LARGE SCALE GENOMIC DNA]</scope>
    <source>
        <strain evidence="3">BI34</strain>
    </source>
</reference>
<keyword evidence="2" id="KW-0614">Plasmid</keyword>
<proteinExistence type="predicted"/>
<evidence type="ECO:0000313" key="2">
    <source>
        <dbReference type="EMBL" id="QJW38696.1"/>
    </source>
</evidence>
<evidence type="ECO:0000313" key="3">
    <source>
        <dbReference type="Proteomes" id="UP000451354"/>
    </source>
</evidence>
<dbReference type="Proteomes" id="UP000451354">
    <property type="component" value="Plasmid pCPRO01"/>
</dbReference>